<accession>A0ABV3LSD5</accession>
<keyword evidence="2" id="KW-1185">Reference proteome</keyword>
<evidence type="ECO:0000313" key="1">
    <source>
        <dbReference type="EMBL" id="MEW2362375.1"/>
    </source>
</evidence>
<gene>
    <name evidence="1" type="ORF">AB0887_10485</name>
</gene>
<sequence>MTIPGFTAETSVRGAYGVFPAQVSYGTCSDECGHECGNQCANSWNRPQCWQKCRDRCMTNCLCVPWCTTETYCDDFGTTMAVEVCVDCEGNETKSQPVRIKPTCD</sequence>
<organism evidence="1 2">
    <name type="scientific">Streptomyces huasconensis</name>
    <dbReference type="NCBI Taxonomy" id="1854574"/>
    <lineage>
        <taxon>Bacteria</taxon>
        <taxon>Bacillati</taxon>
        <taxon>Actinomycetota</taxon>
        <taxon>Actinomycetes</taxon>
        <taxon>Kitasatosporales</taxon>
        <taxon>Streptomycetaceae</taxon>
        <taxon>Streptomyces</taxon>
    </lineage>
</organism>
<comment type="caution">
    <text evidence="1">The sequence shown here is derived from an EMBL/GenBank/DDBJ whole genome shotgun (WGS) entry which is preliminary data.</text>
</comment>
<dbReference type="EMBL" id="JBEYRS010000003">
    <property type="protein sequence ID" value="MEW2362375.1"/>
    <property type="molecule type" value="Genomic_DNA"/>
</dbReference>
<dbReference type="Proteomes" id="UP001553843">
    <property type="component" value="Unassembled WGS sequence"/>
</dbReference>
<proteinExistence type="predicted"/>
<protein>
    <submittedName>
        <fullName evidence="1">Uncharacterized protein</fullName>
    </submittedName>
</protein>
<dbReference type="RefSeq" id="WP_359640233.1">
    <property type="nucleotide sequence ID" value="NZ_JBEYRR010000001.1"/>
</dbReference>
<evidence type="ECO:0000313" key="2">
    <source>
        <dbReference type="Proteomes" id="UP001553843"/>
    </source>
</evidence>
<name>A0ABV3LSD5_9ACTN</name>
<reference evidence="1 2" key="1">
    <citation type="submission" date="2024-06" db="EMBL/GenBank/DDBJ databases">
        <title>The Natural Products Discovery Center: Release of the First 8490 Sequenced Strains for Exploring Actinobacteria Biosynthetic Diversity.</title>
        <authorList>
            <person name="Kalkreuter E."/>
            <person name="Kautsar S.A."/>
            <person name="Yang D."/>
            <person name="Bader C.D."/>
            <person name="Teijaro C.N."/>
            <person name="Fluegel L."/>
            <person name="Davis C.M."/>
            <person name="Simpson J.R."/>
            <person name="Lauterbach L."/>
            <person name="Steele A.D."/>
            <person name="Gui C."/>
            <person name="Meng S."/>
            <person name="Li G."/>
            <person name="Viehrig K."/>
            <person name="Ye F."/>
            <person name="Su P."/>
            <person name="Kiefer A.F."/>
            <person name="Nichols A."/>
            <person name="Cepeda A.J."/>
            <person name="Yan W."/>
            <person name="Fan B."/>
            <person name="Jiang Y."/>
            <person name="Adhikari A."/>
            <person name="Zheng C.-J."/>
            <person name="Schuster L."/>
            <person name="Cowan T.M."/>
            <person name="Smanski M.J."/>
            <person name="Chevrette M.G."/>
            <person name="De Carvalho L.P.S."/>
            <person name="Shen B."/>
        </authorList>
    </citation>
    <scope>NUCLEOTIDE SEQUENCE [LARGE SCALE GENOMIC DNA]</scope>
    <source>
        <strain evidence="1 2">NPDC047833</strain>
    </source>
</reference>